<keyword evidence="8 11" id="KW-0472">Membrane</keyword>
<feature type="transmembrane region" description="Helical" evidence="11">
    <location>
        <begin position="109"/>
        <end position="131"/>
    </location>
</feature>
<keyword evidence="7" id="KW-0406">Ion transport</keyword>
<gene>
    <name evidence="13" type="ORF">Zmor_020319</name>
</gene>
<dbReference type="GO" id="GO:0005886">
    <property type="term" value="C:plasma membrane"/>
    <property type="evidence" value="ECO:0007669"/>
    <property type="project" value="UniProtKB-SubCell"/>
</dbReference>
<feature type="transmembrane region" description="Helical" evidence="11">
    <location>
        <begin position="425"/>
        <end position="451"/>
    </location>
</feature>
<evidence type="ECO:0000256" key="3">
    <source>
        <dbReference type="ARBA" id="ARBA00022475"/>
    </source>
</evidence>
<evidence type="ECO:0000259" key="12">
    <source>
        <dbReference type="PROSITE" id="PS50042"/>
    </source>
</evidence>
<dbReference type="InterPro" id="IPR006153">
    <property type="entry name" value="Cation/H_exchanger_TM"/>
</dbReference>
<feature type="domain" description="Cyclic nucleotide-binding" evidence="12">
    <location>
        <begin position="932"/>
        <end position="1052"/>
    </location>
</feature>
<feature type="transmembrane region" description="Helical" evidence="11">
    <location>
        <begin position="391"/>
        <end position="413"/>
    </location>
</feature>
<feature type="transmembrane region" description="Helical" evidence="11">
    <location>
        <begin position="168"/>
        <end position="188"/>
    </location>
</feature>
<dbReference type="Gene3D" id="1.20.120.350">
    <property type="entry name" value="Voltage-gated potassium channels. Chain C"/>
    <property type="match status" value="1"/>
</dbReference>
<keyword evidence="4 11" id="KW-0812">Transmembrane</keyword>
<evidence type="ECO:0000313" key="13">
    <source>
        <dbReference type="EMBL" id="KAJ3648523.1"/>
    </source>
</evidence>
<dbReference type="InterPro" id="IPR000595">
    <property type="entry name" value="cNMP-bd_dom"/>
</dbReference>
<feature type="transmembrane region" description="Helical" evidence="11">
    <location>
        <begin position="38"/>
        <end position="61"/>
    </location>
</feature>
<accession>A0AA38I158</accession>
<evidence type="ECO:0000256" key="11">
    <source>
        <dbReference type="SAM" id="Phobius"/>
    </source>
</evidence>
<dbReference type="PROSITE" id="PS50042">
    <property type="entry name" value="CNMP_BINDING_3"/>
    <property type="match status" value="1"/>
</dbReference>
<keyword evidence="14" id="KW-1185">Reference proteome</keyword>
<dbReference type="Pfam" id="PF00999">
    <property type="entry name" value="Na_H_Exchanger"/>
    <property type="match status" value="1"/>
</dbReference>
<feature type="transmembrane region" description="Helical" evidence="11">
    <location>
        <begin position="689"/>
        <end position="717"/>
    </location>
</feature>
<feature type="compositionally biased region" description="Basic and acidic residues" evidence="10">
    <location>
        <begin position="1269"/>
        <end position="1286"/>
    </location>
</feature>
<evidence type="ECO:0000313" key="14">
    <source>
        <dbReference type="Proteomes" id="UP001168821"/>
    </source>
</evidence>
<sequence length="1306" mass="148979">MKILKHLIVGSIFIIFIGLVIFHEIFSENYKVSPLLEWHALIPSWGDLMMLSGLLAIGYVIQSTLQNFRIATPYGAFIIMVGFIWGMFCFYDQVMMHASNIMNISPRELYFVFVPVMVFQMSFSMDGPLFLKTLSQTFVIGVFVNGLSATLFGILSNAVIAASRDTEVGIIFGITASATFPQRVVNILKQQSTITKQIGILLEGEALFVFIIVDITYKFTLSYVNQHMVWWYQFLLVGIRVLSTGILTGFLFGYVGRYMMRKMCTNRLSVYLICLGMPFMAHSFSEVYTSGCGSISVLIMGAMMGMERTALPKEIDMFLIDFWNVAAFIVDTVLLLKCAMLVATNFGPILPWYQYPLTLVVYVIAYMARFLCFLVFLPILKKLGYGMNLKYIIVCTWGALKGPFGLLTTTGAGEYKVHPEHGRLFLFHITALYFFSVFINGTFITLILSFLGLSKISMARQVNMNNCMKHIFAKRDKTVAVLKMDKFLADVNWPVVIESTEMAHPYYTGMTDEEDEGFLGYRFTWCGDCKKDILQEPSQKEMQEMMKEATMRILKARRMCYSRQYENGMMTKEGIRILSRNAELAMDSAELDMGIENICKNFVEENWFKRFVRKQSQKFIVDRGSKYKKPRTYWRRMCYKIVLKNTLFEKIMFLIAILHLFVIIADMYFNPSLLPLEGDDDDLVGHDYVLMMAQIVFVIIFVIEAVIKILAYSWVYVCYHGFRTYFKSVWNIIDVVVIVVCVLAIGSDVWKIATHVHDRSMLRQVIDVLRLLRAVRLLQIFRIFFEDAIHILDKVHDTGLALSFELGKCYIAGEKEILDMLPYMIDNTKIRNEMKQKIEENQLVLQQLLGMVQKDRSWIAITVKTTQAIRMVLNGMKESINQLKSTGWVDTFEYEKLVESLNECYKKVNAIQKVQPNSPKTLFKEVTWMADDENLIEFLFENVKVRTFAPDEVVFAEGEIADGIYILVTGLLIMTYKPNPDTIKDLKERGLLPIVDYLSVAQYEQEVVDFIISGNCLGEVSTLTEKPYNCTITANTHSQVYVLTHGVLKRAMAMNPDPVTGLAAKIWKEVGLRITVPLLMSVPAYQTISQDQIKYALERAFVPDLRKYKIFAVTEIIEDIVLIRGVVIDYNTRNMFVAPCYIPRTVQRLILSASSLMNAAFYGSSQTKMLIVPSKDVDEYDVMALAKETCELVSTSSTSQCLQHTVKGRTGDSRRNRQMRRELAQRRGATGSTTSSKAESTASHGHSASSMMFTTSQSETGSVFMQAEEVEKKIDADEVPENKAHANSETLPPPATNRRRQSLFFL</sequence>
<feature type="transmembrane region" description="Helical" evidence="11">
    <location>
        <begin position="229"/>
        <end position="252"/>
    </location>
</feature>
<protein>
    <recommendedName>
        <fullName evidence="12">Cyclic nucleotide-binding domain-containing protein</fullName>
    </recommendedName>
</protein>
<dbReference type="Proteomes" id="UP001168821">
    <property type="component" value="Unassembled WGS sequence"/>
</dbReference>
<comment type="subcellular location">
    <subcellularLocation>
        <location evidence="1">Cell membrane</location>
        <topology evidence="1">Multi-pass membrane protein</topology>
    </subcellularLocation>
</comment>
<reference evidence="13" key="1">
    <citation type="journal article" date="2023" name="G3 (Bethesda)">
        <title>Whole genome assemblies of Zophobas morio and Tenebrio molitor.</title>
        <authorList>
            <person name="Kaur S."/>
            <person name="Stinson S.A."/>
            <person name="diCenzo G.C."/>
        </authorList>
    </citation>
    <scope>NUCLEOTIDE SEQUENCE</scope>
    <source>
        <strain evidence="13">QUZm001</strain>
    </source>
</reference>
<dbReference type="Gene3D" id="2.60.120.10">
    <property type="entry name" value="Jelly Rolls"/>
    <property type="match status" value="1"/>
</dbReference>
<organism evidence="13 14">
    <name type="scientific">Zophobas morio</name>
    <dbReference type="NCBI Taxonomy" id="2755281"/>
    <lineage>
        <taxon>Eukaryota</taxon>
        <taxon>Metazoa</taxon>
        <taxon>Ecdysozoa</taxon>
        <taxon>Arthropoda</taxon>
        <taxon>Hexapoda</taxon>
        <taxon>Insecta</taxon>
        <taxon>Pterygota</taxon>
        <taxon>Neoptera</taxon>
        <taxon>Endopterygota</taxon>
        <taxon>Coleoptera</taxon>
        <taxon>Polyphaga</taxon>
        <taxon>Cucujiformia</taxon>
        <taxon>Tenebrionidae</taxon>
        <taxon>Zophobas</taxon>
    </lineage>
</organism>
<feature type="transmembrane region" description="Helical" evidence="11">
    <location>
        <begin position="7"/>
        <end position="26"/>
    </location>
</feature>
<evidence type="ECO:0000256" key="9">
    <source>
        <dbReference type="ARBA" id="ARBA00023201"/>
    </source>
</evidence>
<feature type="compositionally biased region" description="Low complexity" evidence="10">
    <location>
        <begin position="1229"/>
        <end position="1243"/>
    </location>
</feature>
<keyword evidence="5 11" id="KW-1133">Transmembrane helix</keyword>
<feature type="transmembrane region" description="Helical" evidence="11">
    <location>
        <begin position="200"/>
        <end position="217"/>
    </location>
</feature>
<dbReference type="EMBL" id="JALNTZ010000006">
    <property type="protein sequence ID" value="KAJ3648523.1"/>
    <property type="molecule type" value="Genomic_DNA"/>
</dbReference>
<proteinExistence type="predicted"/>
<feature type="transmembrane region" description="Helical" evidence="11">
    <location>
        <begin position="729"/>
        <end position="750"/>
    </location>
</feature>
<dbReference type="InterPro" id="IPR018422">
    <property type="entry name" value="Cation/H_exchanger_CPA1"/>
</dbReference>
<dbReference type="InterPro" id="IPR005821">
    <property type="entry name" value="Ion_trans_dom"/>
</dbReference>
<evidence type="ECO:0000256" key="6">
    <source>
        <dbReference type="ARBA" id="ARBA00023053"/>
    </source>
</evidence>
<keyword evidence="9" id="KW-0739">Sodium transport</keyword>
<evidence type="ECO:0000256" key="2">
    <source>
        <dbReference type="ARBA" id="ARBA00022448"/>
    </source>
</evidence>
<keyword evidence="6" id="KW-0915">Sodium</keyword>
<evidence type="ECO:0000256" key="1">
    <source>
        <dbReference type="ARBA" id="ARBA00004651"/>
    </source>
</evidence>
<evidence type="ECO:0000256" key="7">
    <source>
        <dbReference type="ARBA" id="ARBA00023065"/>
    </source>
</evidence>
<dbReference type="InterPro" id="IPR014710">
    <property type="entry name" value="RmlC-like_jellyroll"/>
</dbReference>
<evidence type="ECO:0000256" key="10">
    <source>
        <dbReference type="SAM" id="MobiDB-lite"/>
    </source>
</evidence>
<feature type="transmembrane region" description="Helical" evidence="11">
    <location>
        <begin position="138"/>
        <end position="162"/>
    </location>
</feature>
<dbReference type="InterPro" id="IPR018490">
    <property type="entry name" value="cNMP-bd_dom_sf"/>
</dbReference>
<feature type="region of interest" description="Disordered" evidence="10">
    <location>
        <begin position="1201"/>
        <end position="1306"/>
    </location>
</feature>
<feature type="transmembrane region" description="Helical" evidence="11">
    <location>
        <begin position="651"/>
        <end position="669"/>
    </location>
</feature>
<feature type="compositionally biased region" description="Basic and acidic residues" evidence="10">
    <location>
        <begin position="1209"/>
        <end position="1225"/>
    </location>
</feature>
<dbReference type="Pfam" id="PF00520">
    <property type="entry name" value="Ion_trans"/>
    <property type="match status" value="1"/>
</dbReference>
<dbReference type="GO" id="GO:0015385">
    <property type="term" value="F:sodium:proton antiporter activity"/>
    <property type="evidence" value="ECO:0007669"/>
    <property type="project" value="InterPro"/>
</dbReference>
<dbReference type="GO" id="GO:0051453">
    <property type="term" value="P:regulation of intracellular pH"/>
    <property type="evidence" value="ECO:0007669"/>
    <property type="project" value="TreeGrafter"/>
</dbReference>
<dbReference type="SUPFAM" id="SSF51206">
    <property type="entry name" value="cAMP-binding domain-like"/>
    <property type="match status" value="1"/>
</dbReference>
<dbReference type="PANTHER" id="PTHR10110:SF86">
    <property type="entry name" value="SODIUM_HYDROGEN EXCHANGER 7"/>
    <property type="match status" value="1"/>
</dbReference>
<evidence type="ECO:0000256" key="4">
    <source>
        <dbReference type="ARBA" id="ARBA00022692"/>
    </source>
</evidence>
<feature type="transmembrane region" description="Helical" evidence="11">
    <location>
        <begin position="318"/>
        <end position="343"/>
    </location>
</feature>
<name>A0AA38I158_9CUCU</name>
<dbReference type="GO" id="GO:0005216">
    <property type="term" value="F:monoatomic ion channel activity"/>
    <property type="evidence" value="ECO:0007669"/>
    <property type="project" value="InterPro"/>
</dbReference>
<feature type="compositionally biased region" description="Polar residues" evidence="10">
    <location>
        <begin position="1244"/>
        <end position="1263"/>
    </location>
</feature>
<evidence type="ECO:0000256" key="5">
    <source>
        <dbReference type="ARBA" id="ARBA00022989"/>
    </source>
</evidence>
<evidence type="ECO:0000256" key="8">
    <source>
        <dbReference type="ARBA" id="ARBA00023136"/>
    </source>
</evidence>
<dbReference type="GO" id="GO:0098719">
    <property type="term" value="P:sodium ion import across plasma membrane"/>
    <property type="evidence" value="ECO:0007669"/>
    <property type="project" value="TreeGrafter"/>
</dbReference>
<dbReference type="InterPro" id="IPR027359">
    <property type="entry name" value="Volt_channel_dom_sf"/>
</dbReference>
<keyword evidence="2" id="KW-0813">Transport</keyword>
<keyword evidence="3" id="KW-1003">Cell membrane</keyword>
<dbReference type="CDD" id="cd00038">
    <property type="entry name" value="CAP_ED"/>
    <property type="match status" value="1"/>
</dbReference>
<dbReference type="GO" id="GO:0015386">
    <property type="term" value="F:potassium:proton antiporter activity"/>
    <property type="evidence" value="ECO:0007669"/>
    <property type="project" value="TreeGrafter"/>
</dbReference>
<feature type="compositionally biased region" description="Basic residues" evidence="10">
    <location>
        <begin position="1297"/>
        <end position="1306"/>
    </location>
</feature>
<feature type="transmembrane region" description="Helical" evidence="11">
    <location>
        <begin position="73"/>
        <end position="94"/>
    </location>
</feature>
<dbReference type="PANTHER" id="PTHR10110">
    <property type="entry name" value="SODIUM/HYDROGEN EXCHANGER"/>
    <property type="match status" value="1"/>
</dbReference>
<comment type="caution">
    <text evidence="13">The sequence shown here is derived from an EMBL/GenBank/DDBJ whole genome shotgun (WGS) entry which is preliminary data.</text>
</comment>
<dbReference type="SUPFAM" id="SSF81324">
    <property type="entry name" value="Voltage-gated potassium channels"/>
    <property type="match status" value="1"/>
</dbReference>
<feature type="transmembrane region" description="Helical" evidence="11">
    <location>
        <begin position="355"/>
        <end position="379"/>
    </location>
</feature>